<name>A0ACB5SZ31_AMBMO</name>
<evidence type="ECO:0000313" key="2">
    <source>
        <dbReference type="Proteomes" id="UP001165064"/>
    </source>
</evidence>
<dbReference type="EMBL" id="BSXS01001652">
    <property type="protein sequence ID" value="GME76834.1"/>
    <property type="molecule type" value="Genomic_DNA"/>
</dbReference>
<sequence length="291" mass="34066">MASKKFLSDEKVVDSDSDSDVEQQEEPQSQPQKKQPKEKQHKNLLDQLLEDKQAELDDDDEDDESSSSDEEDYVYEPPRHFNLVNKGKPLDQLKKKNFGKKELWLIKVPKDLDVKHMKNLPVNLHIQQSTTFDLDGKSYKVHEEITPASTTADSKESSERYALIAPEKSRPGISKKLEHLKFSRFYNVSENVVIPEINYGKVVTQRQNVEKEEGLRMRHFPTGYYKKNYKEAEVQEVKDSNKKRKHEDLSVDEMINESIAEEGKKKHKKDKKSKKEKKDKKKKKHHHSHDE</sequence>
<keyword evidence="2" id="KW-1185">Reference proteome</keyword>
<gene>
    <name evidence="1" type="ORF">Amon02_000278300</name>
</gene>
<proteinExistence type="predicted"/>
<comment type="caution">
    <text evidence="1">The sequence shown here is derived from an EMBL/GenBank/DDBJ whole genome shotgun (WGS) entry which is preliminary data.</text>
</comment>
<protein>
    <submittedName>
        <fullName evidence="1">Unnamed protein product</fullName>
    </submittedName>
</protein>
<accession>A0ACB5SZ31</accession>
<evidence type="ECO:0000313" key="1">
    <source>
        <dbReference type="EMBL" id="GME76834.1"/>
    </source>
</evidence>
<organism evidence="1 2">
    <name type="scientific">Ambrosiozyma monospora</name>
    <name type="common">Yeast</name>
    <name type="synonym">Endomycopsis monosporus</name>
    <dbReference type="NCBI Taxonomy" id="43982"/>
    <lineage>
        <taxon>Eukaryota</taxon>
        <taxon>Fungi</taxon>
        <taxon>Dikarya</taxon>
        <taxon>Ascomycota</taxon>
        <taxon>Saccharomycotina</taxon>
        <taxon>Pichiomycetes</taxon>
        <taxon>Pichiales</taxon>
        <taxon>Pichiaceae</taxon>
        <taxon>Ambrosiozyma</taxon>
    </lineage>
</organism>
<reference evidence="1" key="1">
    <citation type="submission" date="2023-04" db="EMBL/GenBank/DDBJ databases">
        <title>Ambrosiozyma monospora NBRC 10751.</title>
        <authorList>
            <person name="Ichikawa N."/>
            <person name="Sato H."/>
            <person name="Tonouchi N."/>
        </authorList>
    </citation>
    <scope>NUCLEOTIDE SEQUENCE</scope>
    <source>
        <strain evidence="1">NBRC 10751</strain>
    </source>
</reference>
<dbReference type="Proteomes" id="UP001165064">
    <property type="component" value="Unassembled WGS sequence"/>
</dbReference>